<organism evidence="3 4">
    <name type="scientific">Sphingomonas horti</name>
    <dbReference type="NCBI Taxonomy" id="2682842"/>
    <lineage>
        <taxon>Bacteria</taxon>
        <taxon>Pseudomonadati</taxon>
        <taxon>Pseudomonadota</taxon>
        <taxon>Alphaproteobacteria</taxon>
        <taxon>Sphingomonadales</taxon>
        <taxon>Sphingomonadaceae</taxon>
        <taxon>Sphingomonas</taxon>
    </lineage>
</organism>
<keyword evidence="1" id="KW-1133">Transmembrane helix</keyword>
<dbReference type="GO" id="GO:0016740">
    <property type="term" value="F:transferase activity"/>
    <property type="evidence" value="ECO:0007669"/>
    <property type="project" value="UniProtKB-KW"/>
</dbReference>
<dbReference type="Pfam" id="PF13632">
    <property type="entry name" value="Glyco_trans_2_3"/>
    <property type="match status" value="1"/>
</dbReference>
<keyword evidence="3" id="KW-0808">Transferase</keyword>
<dbReference type="InterPro" id="IPR001173">
    <property type="entry name" value="Glyco_trans_2-like"/>
</dbReference>
<dbReference type="AlphaFoldDB" id="A0A6I4J0R7"/>
<keyword evidence="1" id="KW-0812">Transmembrane</keyword>
<name>A0A6I4J0R7_9SPHN</name>
<comment type="caution">
    <text evidence="3">The sequence shown here is derived from an EMBL/GenBank/DDBJ whole genome shotgun (WGS) entry which is preliminary data.</text>
</comment>
<evidence type="ECO:0000313" key="3">
    <source>
        <dbReference type="EMBL" id="MVO78149.1"/>
    </source>
</evidence>
<keyword evidence="1" id="KW-0472">Membrane</keyword>
<feature type="transmembrane region" description="Helical" evidence="1">
    <location>
        <begin position="268"/>
        <end position="289"/>
    </location>
</feature>
<proteinExistence type="predicted"/>
<evidence type="ECO:0000256" key="1">
    <source>
        <dbReference type="SAM" id="Phobius"/>
    </source>
</evidence>
<feature type="domain" description="Glycosyltransferase 2-like" evidence="2">
    <location>
        <begin position="57"/>
        <end position="280"/>
    </location>
</feature>
<accession>A0A6I4J0R7</accession>
<dbReference type="SUPFAM" id="SSF53448">
    <property type="entry name" value="Nucleotide-diphospho-sugar transferases"/>
    <property type="match status" value="1"/>
</dbReference>
<reference evidence="3 4" key="1">
    <citation type="submission" date="2019-12" db="EMBL/GenBank/DDBJ databases">
        <authorList>
            <person name="Huq M.A."/>
        </authorList>
    </citation>
    <scope>NUCLEOTIDE SEQUENCE [LARGE SCALE GENOMIC DNA]</scope>
    <source>
        <strain evidence="3 4">MAH-20</strain>
    </source>
</reference>
<evidence type="ECO:0000313" key="4">
    <source>
        <dbReference type="Proteomes" id="UP000441389"/>
    </source>
</evidence>
<dbReference type="Proteomes" id="UP000441389">
    <property type="component" value="Unassembled WGS sequence"/>
</dbReference>
<evidence type="ECO:0000259" key="2">
    <source>
        <dbReference type="Pfam" id="PF13632"/>
    </source>
</evidence>
<sequence>MSPAYACFSHRARLHLSSAWCICYIIPNPRPGPTTKADNLNAMWRALLADGTPVAAIALHDAEDVVHPAEIGIFAALCGRFDLVQLPVLPLIERERGWWARAVSSTYADEFAESHGKQLTVREAIGAGVPSAGVGCAFSRAVLERVAARHGTPFDAGSVTEDYELGLRIRELGGRGVFVRLPGRAGGAAVAVRAHFPDTIAAAVRQKARWQAGIALSGWTRLGWRGSWTEHWMRFRDRRAILAALVLLCAYLSGASWTVLSWTGAAPAFNAVEAGLFAVCAALMLWRLLVRAAFVTHAYGWVEGLRSIPRVLLGNFIAMASARRALQSYLRLARGAPLVWDKTEHSFPKAIPAE</sequence>
<dbReference type="EMBL" id="WQMS01000011">
    <property type="protein sequence ID" value="MVO78149.1"/>
    <property type="molecule type" value="Genomic_DNA"/>
</dbReference>
<dbReference type="InterPro" id="IPR029044">
    <property type="entry name" value="Nucleotide-diphossugar_trans"/>
</dbReference>
<dbReference type="Gene3D" id="3.90.550.10">
    <property type="entry name" value="Spore Coat Polysaccharide Biosynthesis Protein SpsA, Chain A"/>
    <property type="match status" value="1"/>
</dbReference>
<protein>
    <submittedName>
        <fullName evidence="3">Glycosyltransferase</fullName>
    </submittedName>
</protein>
<gene>
    <name evidence="3" type="ORF">GON01_09405</name>
</gene>
<feature type="transmembrane region" description="Helical" evidence="1">
    <location>
        <begin position="240"/>
        <end position="262"/>
    </location>
</feature>
<keyword evidence="4" id="KW-1185">Reference proteome</keyword>